<name>A0AAD5Q4U4_PYTIN</name>
<dbReference type="PANTHER" id="PTHR13482:SF3">
    <property type="entry name" value="MICROPROCESSOR COMPLEX SUBUNIT DGCR8"/>
    <property type="match status" value="1"/>
</dbReference>
<evidence type="ECO:0000313" key="4">
    <source>
        <dbReference type="Proteomes" id="UP001209570"/>
    </source>
</evidence>
<dbReference type="InterPro" id="IPR040375">
    <property type="entry name" value="DGCR8"/>
</dbReference>
<dbReference type="EMBL" id="JAKCXM010000243">
    <property type="protein sequence ID" value="KAJ0397658.1"/>
    <property type="molecule type" value="Genomic_DNA"/>
</dbReference>
<organism evidence="3 4">
    <name type="scientific">Pythium insidiosum</name>
    <name type="common">Pythiosis disease agent</name>
    <dbReference type="NCBI Taxonomy" id="114742"/>
    <lineage>
        <taxon>Eukaryota</taxon>
        <taxon>Sar</taxon>
        <taxon>Stramenopiles</taxon>
        <taxon>Oomycota</taxon>
        <taxon>Peronosporomycetes</taxon>
        <taxon>Pythiales</taxon>
        <taxon>Pythiaceae</taxon>
        <taxon>Pythium</taxon>
    </lineage>
</organism>
<dbReference type="GO" id="GO:0042802">
    <property type="term" value="F:identical protein binding"/>
    <property type="evidence" value="ECO:0007669"/>
    <property type="project" value="InterPro"/>
</dbReference>
<comment type="caution">
    <text evidence="3">The sequence shown here is derived from an EMBL/GenBank/DDBJ whole genome shotgun (WGS) entry which is preliminary data.</text>
</comment>
<dbReference type="Proteomes" id="UP001209570">
    <property type="component" value="Unassembled WGS sequence"/>
</dbReference>
<dbReference type="GO" id="GO:0031053">
    <property type="term" value="P:primary miRNA processing"/>
    <property type="evidence" value="ECO:0007669"/>
    <property type="project" value="InterPro"/>
</dbReference>
<gene>
    <name evidence="3" type="ORF">P43SY_000182</name>
</gene>
<dbReference type="Pfam" id="PF00035">
    <property type="entry name" value="dsrm"/>
    <property type="match status" value="1"/>
</dbReference>
<dbReference type="GO" id="GO:0020037">
    <property type="term" value="F:heme binding"/>
    <property type="evidence" value="ECO:0007669"/>
    <property type="project" value="InterPro"/>
</dbReference>
<dbReference type="PROSITE" id="PS50137">
    <property type="entry name" value="DS_RBD"/>
    <property type="match status" value="1"/>
</dbReference>
<evidence type="ECO:0000256" key="1">
    <source>
        <dbReference type="PROSITE-ProRule" id="PRU00266"/>
    </source>
</evidence>
<dbReference type="SUPFAM" id="SSF54768">
    <property type="entry name" value="dsRNA-binding domain-like"/>
    <property type="match status" value="1"/>
</dbReference>
<dbReference type="InterPro" id="IPR014720">
    <property type="entry name" value="dsRBD_dom"/>
</dbReference>
<evidence type="ECO:0000259" key="2">
    <source>
        <dbReference type="PROSITE" id="PS50137"/>
    </source>
</evidence>
<reference evidence="3" key="1">
    <citation type="submission" date="2021-12" db="EMBL/GenBank/DDBJ databases">
        <title>Prjna785345.</title>
        <authorList>
            <person name="Rujirawat T."/>
            <person name="Krajaejun T."/>
        </authorList>
    </citation>
    <scope>NUCLEOTIDE SEQUENCE</scope>
    <source>
        <strain evidence="3">Pi057C3</strain>
    </source>
</reference>
<dbReference type="PANTHER" id="PTHR13482">
    <property type="entry name" value="MICRORNA PROCESSOR COMPLEX SUBUNIT DGCR8"/>
    <property type="match status" value="1"/>
</dbReference>
<dbReference type="AlphaFoldDB" id="A0AAD5Q4U4"/>
<dbReference type="Gene3D" id="3.30.160.20">
    <property type="match status" value="1"/>
</dbReference>
<feature type="domain" description="DRBM" evidence="2">
    <location>
        <begin position="25"/>
        <end position="92"/>
    </location>
</feature>
<keyword evidence="1" id="KW-0694">RNA-binding</keyword>
<sequence length="300" mass="33478">MEEFKNFAVTDPRILQGCMDLSVKTPAQVLQEYQNRHRGVSINYNTIGIDQDGQKLFKTIVSTGSTTAEGIASTKKVAKQFGAQALLAKLPDHVGKKYLESAWQFRQTDSHTYGPKRDRVVEYSSAPPQSAYPEHYSASGAEWGRGAAYEYGPPPPYPSNGAPQAYGIQAPMYDYSRPAAPAPFYPPKPRQASLVFCVLEWGELKLTTSPGAELLETIPLTRHRVRVIHSVDAHICPNQLTVSIVPVVWDEDSADFVPMASSREVTYQFAAPSVHKMRSWSLAVHNWKRHAFDVSWRVKV</sequence>
<evidence type="ECO:0000313" key="3">
    <source>
        <dbReference type="EMBL" id="KAJ0397658.1"/>
    </source>
</evidence>
<dbReference type="SMART" id="SM00358">
    <property type="entry name" value="DSRM"/>
    <property type="match status" value="1"/>
</dbReference>
<dbReference type="GO" id="GO:0003725">
    <property type="term" value="F:double-stranded RNA binding"/>
    <property type="evidence" value="ECO:0007669"/>
    <property type="project" value="TreeGrafter"/>
</dbReference>
<proteinExistence type="predicted"/>
<protein>
    <recommendedName>
        <fullName evidence="2">DRBM domain-containing protein</fullName>
    </recommendedName>
</protein>
<dbReference type="GO" id="GO:0070877">
    <property type="term" value="C:microprocessor complex"/>
    <property type="evidence" value="ECO:0007669"/>
    <property type="project" value="InterPro"/>
</dbReference>
<accession>A0AAD5Q4U4</accession>
<dbReference type="GO" id="GO:0070878">
    <property type="term" value="F:primary miRNA binding"/>
    <property type="evidence" value="ECO:0007669"/>
    <property type="project" value="TreeGrafter"/>
</dbReference>
<keyword evidence="4" id="KW-1185">Reference proteome</keyword>